<name>A0A917J786_9SPHI</name>
<protein>
    <submittedName>
        <fullName evidence="1">Uncharacterized protein</fullName>
    </submittedName>
</protein>
<organism evidence="1 2">
    <name type="scientific">Mucilaginibacter galii</name>
    <dbReference type="NCBI Taxonomy" id="2005073"/>
    <lineage>
        <taxon>Bacteria</taxon>
        <taxon>Pseudomonadati</taxon>
        <taxon>Bacteroidota</taxon>
        <taxon>Sphingobacteriia</taxon>
        <taxon>Sphingobacteriales</taxon>
        <taxon>Sphingobacteriaceae</taxon>
        <taxon>Mucilaginibacter</taxon>
    </lineage>
</organism>
<reference evidence="1" key="1">
    <citation type="journal article" date="2014" name="Int. J. Syst. Evol. Microbiol.">
        <title>Complete genome sequence of Corynebacterium casei LMG S-19264T (=DSM 44701T), isolated from a smear-ripened cheese.</title>
        <authorList>
            <consortium name="US DOE Joint Genome Institute (JGI-PGF)"/>
            <person name="Walter F."/>
            <person name="Albersmeier A."/>
            <person name="Kalinowski J."/>
            <person name="Ruckert C."/>
        </authorList>
    </citation>
    <scope>NUCLEOTIDE SEQUENCE</scope>
    <source>
        <strain evidence="1">CCM 8711</strain>
    </source>
</reference>
<proteinExistence type="predicted"/>
<comment type="caution">
    <text evidence="1">The sequence shown here is derived from an EMBL/GenBank/DDBJ whole genome shotgun (WGS) entry which is preliminary data.</text>
</comment>
<reference evidence="1" key="2">
    <citation type="submission" date="2020-09" db="EMBL/GenBank/DDBJ databases">
        <authorList>
            <person name="Sun Q."/>
            <person name="Sedlacek I."/>
        </authorList>
    </citation>
    <scope>NUCLEOTIDE SEQUENCE</scope>
    <source>
        <strain evidence="1">CCM 8711</strain>
    </source>
</reference>
<dbReference type="EMBL" id="BMDO01000001">
    <property type="protein sequence ID" value="GGI49362.1"/>
    <property type="molecule type" value="Genomic_DNA"/>
</dbReference>
<dbReference type="AlphaFoldDB" id="A0A917J786"/>
<evidence type="ECO:0000313" key="2">
    <source>
        <dbReference type="Proteomes" id="UP000662074"/>
    </source>
</evidence>
<gene>
    <name evidence="1" type="ORF">GCM10011425_05740</name>
</gene>
<sequence>MLPALFTAHSLFAQNVSYGGDSTLTITYDMATKTIDISNKKKFKKLTRNDFYQIKVKNINQSLYKVSFQSVDTVISKALQTPTFGNFEIDAITKLIGGLSPLSTSIVKSQYQMEELYSSMEGLKTMAKAPLNKSIKPQLERHQNLLKNYLSNLQHIKASIDLIQLSVYQFELNALLLDTHNNCKPTTDYCTALQDILAIRRDIDGLNAQLKASQKEYLSFSEVNANDIEKDYADVDKEVKAAYTGLITATAETLAAINADKTRELLSRMLIAQNNSATEYTTFPIQFTVERAKISLIVSPRKDDYLLQTYTSNLMIPFVQKSYTAVGISFYGAGLHDEVYSTLGTPVNDSVTNYTLVNENASKQEIGVAALLRFGTKLDDKEFYGIHASIGSGISISTKVKPRMLLGAGLSFGKMHMFTVDGGLIAGYVDRLSAAANERAVYVKPEPVMVSKLKAGGFISFGYLFRL</sequence>
<keyword evidence="2" id="KW-1185">Reference proteome</keyword>
<evidence type="ECO:0000313" key="1">
    <source>
        <dbReference type="EMBL" id="GGI49362.1"/>
    </source>
</evidence>
<dbReference type="Proteomes" id="UP000662074">
    <property type="component" value="Unassembled WGS sequence"/>
</dbReference>
<accession>A0A917J786</accession>